<name>A0A428QC24_9HYPO</name>
<feature type="domain" description="Heterokaryon incompatibility" evidence="1">
    <location>
        <begin position="130"/>
        <end position="269"/>
    </location>
</feature>
<keyword evidence="3" id="KW-1185">Reference proteome</keyword>
<comment type="caution">
    <text evidence="2">The sequence shown here is derived from an EMBL/GenBank/DDBJ whole genome shotgun (WGS) entry which is preliminary data.</text>
</comment>
<dbReference type="EMBL" id="NKCI01000042">
    <property type="protein sequence ID" value="RSL62872.1"/>
    <property type="molecule type" value="Genomic_DNA"/>
</dbReference>
<dbReference type="OrthoDB" id="4161196at2759"/>
<gene>
    <name evidence="2" type="ORF">CEP54_005467</name>
</gene>
<accession>A0A428QC24</accession>
<dbReference type="Proteomes" id="UP000288168">
    <property type="component" value="Unassembled WGS sequence"/>
</dbReference>
<dbReference type="InterPro" id="IPR010730">
    <property type="entry name" value="HET"/>
</dbReference>
<evidence type="ECO:0000259" key="1">
    <source>
        <dbReference type="Pfam" id="PF06985"/>
    </source>
</evidence>
<evidence type="ECO:0000313" key="3">
    <source>
        <dbReference type="Proteomes" id="UP000288168"/>
    </source>
</evidence>
<dbReference type="STRING" id="1325734.A0A428QC24"/>
<dbReference type="AlphaFoldDB" id="A0A428QC24"/>
<sequence>MELHSHGVDHEFELELMLRFPRDMSKPESFSTNLPTTWPSFPLPQGLEDWEHDSDDEIAERVLHNVNSLEFGARPLYFRVLRAWLLSCDESHDECRLRQSGRGFWPTRAIYIGDHPNLTLIEGSHAEKDYIVLSHCWGKPTKEEWGRYCTTPQNYHHRLGGFSFDDLPKTFQHAIEVTRELGKKYLWIDALCIIQGPEGDWENEAGKMEHVFANAYCTIAANSARGWKEGFLQPGLWDQIKPQSMECDCVYDEEVSEAPLMQRAWVLQERVLSRRIIHFTSGISNAKPGHSYWNCGDAIRCQQFSTLSPPIFKNTFTRDPYFPARLKGASYFRALDFMQSLFQEYSRAGLTYKSDRDTAILSLLNRISHELDTEVRYGIIRCFLGSLLLWKRSTKELTPPINFGQRAVPSWSWMAYDGSIEFIIMYQYELRIPRDTDLGFTPDGKELNVKIRRFENCQLGKVKRSGGYSVCDGDEKIGTLWFDMKDEIEFKYCVVVGAGDRRPGEKKHYVLVVQEESGGERCKRLGVGILDDGYVSLESKSGRLV</sequence>
<dbReference type="PANTHER" id="PTHR33112:SF10">
    <property type="entry name" value="TOL"/>
    <property type="match status" value="1"/>
</dbReference>
<reference evidence="2 3" key="1">
    <citation type="submission" date="2017-06" db="EMBL/GenBank/DDBJ databases">
        <title>Comparative genomic analysis of Ambrosia Fusariam Clade fungi.</title>
        <authorList>
            <person name="Stajich J.E."/>
            <person name="Carrillo J."/>
            <person name="Kijimoto T."/>
            <person name="Eskalen A."/>
            <person name="O'Donnell K."/>
            <person name="Kasson M."/>
        </authorList>
    </citation>
    <scope>NUCLEOTIDE SEQUENCE [LARGE SCALE GENOMIC DNA]</scope>
    <source>
        <strain evidence="2 3">NRRL62584</strain>
    </source>
</reference>
<dbReference type="PANTHER" id="PTHR33112">
    <property type="entry name" value="DOMAIN PROTEIN, PUTATIVE-RELATED"/>
    <property type="match status" value="1"/>
</dbReference>
<organism evidence="2 3">
    <name type="scientific">Fusarium duplospermum</name>
    <dbReference type="NCBI Taxonomy" id="1325734"/>
    <lineage>
        <taxon>Eukaryota</taxon>
        <taxon>Fungi</taxon>
        <taxon>Dikarya</taxon>
        <taxon>Ascomycota</taxon>
        <taxon>Pezizomycotina</taxon>
        <taxon>Sordariomycetes</taxon>
        <taxon>Hypocreomycetidae</taxon>
        <taxon>Hypocreales</taxon>
        <taxon>Nectriaceae</taxon>
        <taxon>Fusarium</taxon>
        <taxon>Fusarium solani species complex</taxon>
    </lineage>
</organism>
<protein>
    <recommendedName>
        <fullName evidence="1">Heterokaryon incompatibility domain-containing protein</fullName>
    </recommendedName>
</protein>
<proteinExistence type="predicted"/>
<evidence type="ECO:0000313" key="2">
    <source>
        <dbReference type="EMBL" id="RSL62872.1"/>
    </source>
</evidence>
<dbReference type="Pfam" id="PF06985">
    <property type="entry name" value="HET"/>
    <property type="match status" value="1"/>
</dbReference>